<evidence type="ECO:0000313" key="3">
    <source>
        <dbReference type="WBParaSite" id="BPAG_0001321301-mRNA-1"/>
    </source>
</evidence>
<protein>
    <submittedName>
        <fullName evidence="3">Ovule protein</fullName>
    </submittedName>
</protein>
<name>A0A0N4TWA8_BRUPA</name>
<gene>
    <name evidence="1" type="ORF">BPAG_LOCUS13141</name>
</gene>
<dbReference type="EMBL" id="UZAD01013357">
    <property type="protein sequence ID" value="VDN94326.1"/>
    <property type="molecule type" value="Genomic_DNA"/>
</dbReference>
<organism evidence="3">
    <name type="scientific">Brugia pahangi</name>
    <name type="common">Filarial nematode worm</name>
    <dbReference type="NCBI Taxonomy" id="6280"/>
    <lineage>
        <taxon>Eukaryota</taxon>
        <taxon>Metazoa</taxon>
        <taxon>Ecdysozoa</taxon>
        <taxon>Nematoda</taxon>
        <taxon>Chromadorea</taxon>
        <taxon>Rhabditida</taxon>
        <taxon>Spirurina</taxon>
        <taxon>Spiruromorpha</taxon>
        <taxon>Filarioidea</taxon>
        <taxon>Onchocercidae</taxon>
        <taxon>Brugia</taxon>
    </lineage>
</organism>
<sequence>MTRRISLLDDVLACRYICVGWFLVTERLSHLSTYQVEAGIDVSAFLTLLEISYIFHGIYLSNLVPSDNIPLSIIFSLSLCLSKKYLFYSDSTRERTICVKYDAVCGKDS</sequence>
<reference evidence="1 2" key="2">
    <citation type="submission" date="2018-11" db="EMBL/GenBank/DDBJ databases">
        <authorList>
            <consortium name="Pathogen Informatics"/>
        </authorList>
    </citation>
    <scope>NUCLEOTIDE SEQUENCE [LARGE SCALE GENOMIC DNA]</scope>
</reference>
<reference evidence="3" key="1">
    <citation type="submission" date="2017-02" db="UniProtKB">
        <authorList>
            <consortium name="WormBaseParasite"/>
        </authorList>
    </citation>
    <scope>IDENTIFICATION</scope>
</reference>
<dbReference type="WBParaSite" id="BPAG_0001321301-mRNA-1">
    <property type="protein sequence ID" value="BPAG_0001321301-mRNA-1"/>
    <property type="gene ID" value="BPAG_0001321301"/>
</dbReference>
<accession>A0A0N4TWA8</accession>
<keyword evidence="2" id="KW-1185">Reference proteome</keyword>
<dbReference type="AlphaFoldDB" id="A0A0N4TWA8"/>
<proteinExistence type="predicted"/>
<evidence type="ECO:0000313" key="1">
    <source>
        <dbReference type="EMBL" id="VDN94326.1"/>
    </source>
</evidence>
<dbReference type="Proteomes" id="UP000278627">
    <property type="component" value="Unassembled WGS sequence"/>
</dbReference>
<evidence type="ECO:0000313" key="2">
    <source>
        <dbReference type="Proteomes" id="UP000278627"/>
    </source>
</evidence>